<dbReference type="Proteomes" id="UP000612362">
    <property type="component" value="Unassembled WGS sequence"/>
</dbReference>
<protein>
    <submittedName>
        <fullName evidence="1">Uncharacterized protein</fullName>
    </submittedName>
</protein>
<name>A0A8J3I8M0_9CHLR</name>
<accession>A0A8J3I8M0</accession>
<organism evidence="1 2">
    <name type="scientific">Ktedonospora formicarum</name>
    <dbReference type="NCBI Taxonomy" id="2778364"/>
    <lineage>
        <taxon>Bacteria</taxon>
        <taxon>Bacillati</taxon>
        <taxon>Chloroflexota</taxon>
        <taxon>Ktedonobacteria</taxon>
        <taxon>Ktedonobacterales</taxon>
        <taxon>Ktedonobacteraceae</taxon>
        <taxon>Ktedonospora</taxon>
    </lineage>
</organism>
<evidence type="ECO:0000313" key="1">
    <source>
        <dbReference type="EMBL" id="GHO49223.1"/>
    </source>
</evidence>
<dbReference type="RefSeq" id="WP_220198328.1">
    <property type="nucleotide sequence ID" value="NZ_BNJF01000004.1"/>
</dbReference>
<proteinExistence type="predicted"/>
<comment type="caution">
    <text evidence="1">The sequence shown here is derived from an EMBL/GenBank/DDBJ whole genome shotgun (WGS) entry which is preliminary data.</text>
</comment>
<reference evidence="1" key="1">
    <citation type="submission" date="2020-10" db="EMBL/GenBank/DDBJ databases">
        <title>Taxonomic study of unclassified bacteria belonging to the class Ktedonobacteria.</title>
        <authorList>
            <person name="Yabe S."/>
            <person name="Wang C.M."/>
            <person name="Zheng Y."/>
            <person name="Sakai Y."/>
            <person name="Cavaletti L."/>
            <person name="Monciardini P."/>
            <person name="Donadio S."/>
        </authorList>
    </citation>
    <scope>NUCLEOTIDE SEQUENCE</scope>
    <source>
        <strain evidence="1">SOSP1-1</strain>
    </source>
</reference>
<keyword evidence="2" id="KW-1185">Reference proteome</keyword>
<dbReference type="EMBL" id="BNJF01000004">
    <property type="protein sequence ID" value="GHO49223.1"/>
    <property type="molecule type" value="Genomic_DNA"/>
</dbReference>
<sequence>MTDLSKYFERILTEEDRPLFQEAVLSALHGAPRGAYILIWIACAEGIKHKFREAVVRDGRANKAIKRIEQAESNHSSADIVILDEAKQYGFIDDFAYQKLENVYKMRCVYGHPYGTAPSDEELASAAAVVVGEVLGKPTLLKHGFVQTLIDKLFSDVHYLEHSEESVRSFAREMSTRIATMVYGYLLEKYVEMLEPSYDDASLQILIERGSWFLNEFLLSVGCDFYSAEQWHNFVSKYPITTHHIILTSGSLFEAVGVRANDYIVSYSVTYADTRPSRLKRVEQFSDDGLLSNEQKQKLQNVGIETIKAANLKISTSYATILAALKSHDWYKQNPAIKLIAAKSRSEIAALLPEQQEELGRNILQVAEGGSSYASLYMSTLQTDPNDLSTPFLRGIIFEAFVNERLEFRFKEEHIAKVLNLLVGQKDIEEELAEAIDASKLKTWISKRDYQRILDLIKNKLNLNVLAKALERNREKLTSTDDW</sequence>
<dbReference type="AlphaFoldDB" id="A0A8J3I8M0"/>
<evidence type="ECO:0000313" key="2">
    <source>
        <dbReference type="Proteomes" id="UP000612362"/>
    </source>
</evidence>
<gene>
    <name evidence="1" type="ORF">KSX_73860</name>
</gene>